<evidence type="ECO:0000256" key="4">
    <source>
        <dbReference type="ARBA" id="ARBA00022448"/>
    </source>
</evidence>
<dbReference type="GO" id="GO:0006817">
    <property type="term" value="P:phosphate ion transport"/>
    <property type="evidence" value="ECO:0007669"/>
    <property type="project" value="UniProtKB-KW"/>
</dbReference>
<evidence type="ECO:0000256" key="7">
    <source>
        <dbReference type="ARBA" id="ARBA00056181"/>
    </source>
</evidence>
<evidence type="ECO:0000256" key="3">
    <source>
        <dbReference type="ARBA" id="ARBA00011738"/>
    </source>
</evidence>
<dbReference type="KEGG" id="dao:Desac_2635"/>
<evidence type="ECO:0000256" key="2">
    <source>
        <dbReference type="ARBA" id="ARBA00008107"/>
    </source>
</evidence>
<evidence type="ECO:0000313" key="11">
    <source>
        <dbReference type="Proteomes" id="UP000000483"/>
    </source>
</evidence>
<feature type="domain" description="PhoU" evidence="9">
    <location>
        <begin position="127"/>
        <end position="211"/>
    </location>
</feature>
<accession>F2NDV3</accession>
<comment type="similarity">
    <text evidence="2 8">Belongs to the PhoU family.</text>
</comment>
<keyword evidence="11" id="KW-1185">Reference proteome</keyword>
<dbReference type="PANTHER" id="PTHR42930:SF3">
    <property type="entry name" value="PHOSPHATE-SPECIFIC TRANSPORT SYSTEM ACCESSORY PROTEIN PHOU"/>
    <property type="match status" value="1"/>
</dbReference>
<evidence type="ECO:0000256" key="5">
    <source>
        <dbReference type="ARBA" id="ARBA00022490"/>
    </source>
</evidence>
<evidence type="ECO:0000256" key="1">
    <source>
        <dbReference type="ARBA" id="ARBA00004496"/>
    </source>
</evidence>
<reference evidence="11" key="2">
    <citation type="submission" date="2011-03" db="EMBL/GenBank/DDBJ databases">
        <title>The complete genome of Desulfobacca acetoxidans DSM 11109.</title>
        <authorList>
            <consortium name="US DOE Joint Genome Institute (JGI-PGF)"/>
            <person name="Lucas S."/>
            <person name="Copeland A."/>
            <person name="Lapidus A."/>
            <person name="Bruce D."/>
            <person name="Goodwin L."/>
            <person name="Pitluck S."/>
            <person name="Peters L."/>
            <person name="Kyrpides N."/>
            <person name="Mavromatis K."/>
            <person name="Ivanova N."/>
            <person name="Ovchinnikova G."/>
            <person name="Teshima H."/>
            <person name="Detter J.C."/>
            <person name="Han C."/>
            <person name="Land M."/>
            <person name="Hauser L."/>
            <person name="Markowitz V."/>
            <person name="Cheng J.-F."/>
            <person name="Hugenholtz P."/>
            <person name="Woyke T."/>
            <person name="Wu D."/>
            <person name="Spring S."/>
            <person name="Schueler E."/>
            <person name="Brambilla E."/>
            <person name="Klenk H.-P."/>
            <person name="Eisen J.A."/>
        </authorList>
    </citation>
    <scope>NUCLEOTIDE SEQUENCE [LARGE SCALE GENOMIC DNA]</scope>
    <source>
        <strain evidence="11">ATCC 700848 / DSM 11109 / ASRB2</strain>
    </source>
</reference>
<dbReference type="FunFam" id="1.20.58.220:FF:000004">
    <property type="entry name" value="Phosphate-specific transport system accessory protein PhoU"/>
    <property type="match status" value="1"/>
</dbReference>
<evidence type="ECO:0000256" key="8">
    <source>
        <dbReference type="PIRNR" id="PIRNR003107"/>
    </source>
</evidence>
<dbReference type="GO" id="GO:0005737">
    <property type="term" value="C:cytoplasm"/>
    <property type="evidence" value="ECO:0007669"/>
    <property type="project" value="UniProtKB-SubCell"/>
</dbReference>
<dbReference type="InterPro" id="IPR038078">
    <property type="entry name" value="PhoU-like_sf"/>
</dbReference>
<gene>
    <name evidence="10" type="ordered locus">Desac_2635</name>
</gene>
<dbReference type="Pfam" id="PF01895">
    <property type="entry name" value="PhoU"/>
    <property type="match status" value="2"/>
</dbReference>
<dbReference type="Proteomes" id="UP000000483">
    <property type="component" value="Chromosome"/>
</dbReference>
<dbReference type="AlphaFoldDB" id="F2NDV3"/>
<dbReference type="RefSeq" id="WP_013707559.1">
    <property type="nucleotide sequence ID" value="NC_015388.1"/>
</dbReference>
<protein>
    <recommendedName>
        <fullName evidence="8">Phosphate-specific transport system accessory protein PhoU</fullName>
    </recommendedName>
</protein>
<evidence type="ECO:0000256" key="6">
    <source>
        <dbReference type="ARBA" id="ARBA00022592"/>
    </source>
</evidence>
<dbReference type="PANTHER" id="PTHR42930">
    <property type="entry name" value="PHOSPHATE-SPECIFIC TRANSPORT SYSTEM ACCESSORY PROTEIN PHOU"/>
    <property type="match status" value="1"/>
</dbReference>
<organism evidence="10 11">
    <name type="scientific">Desulfobacca acetoxidans (strain ATCC 700848 / DSM 11109 / ASRB2)</name>
    <dbReference type="NCBI Taxonomy" id="880072"/>
    <lineage>
        <taxon>Bacteria</taxon>
        <taxon>Pseudomonadati</taxon>
        <taxon>Thermodesulfobacteriota</taxon>
        <taxon>Desulfobaccia</taxon>
        <taxon>Desulfobaccales</taxon>
        <taxon>Desulfobaccaceae</taxon>
        <taxon>Desulfobacca</taxon>
    </lineage>
</organism>
<dbReference type="GO" id="GO:0045936">
    <property type="term" value="P:negative regulation of phosphate metabolic process"/>
    <property type="evidence" value="ECO:0007669"/>
    <property type="project" value="InterPro"/>
</dbReference>
<dbReference type="InterPro" id="IPR028366">
    <property type="entry name" value="PhoU"/>
</dbReference>
<keyword evidence="4 8" id="KW-0813">Transport</keyword>
<dbReference type="EMBL" id="CP002629">
    <property type="protein sequence ID" value="AEB10450.1"/>
    <property type="molecule type" value="Genomic_DNA"/>
</dbReference>
<sequence>MPREHVSRKFENDLQTLRSKILSLGEMVANAIAQACISLETWEEGPALATIEGDQQINSLEVDIDESCLTMIALYQPAATDLRFITTAMKIITTLERIGDLAGNISRYALDLIAAMENSIDLTPQLSMAVKVQELLENSLRAFINWDAELALQTARRDQAIDRIYQDSLWEAVKRMQGRDLQSMHNIMRTFMISKFLERIGDHAVHICEMVVFMVKGRIIRHQKATLDYLDEEFH</sequence>
<dbReference type="InterPro" id="IPR026022">
    <property type="entry name" value="PhoU_dom"/>
</dbReference>
<keyword evidence="5 8" id="KW-0963">Cytoplasm</keyword>
<evidence type="ECO:0000313" key="10">
    <source>
        <dbReference type="EMBL" id="AEB10450.1"/>
    </source>
</evidence>
<keyword evidence="6 8" id="KW-0592">Phosphate transport</keyword>
<dbReference type="eggNOG" id="COG0704">
    <property type="taxonomic scope" value="Bacteria"/>
</dbReference>
<evidence type="ECO:0000259" key="9">
    <source>
        <dbReference type="Pfam" id="PF01895"/>
    </source>
</evidence>
<dbReference type="Gene3D" id="1.20.58.220">
    <property type="entry name" value="Phosphate transport system protein phou homolog 2, domain 2"/>
    <property type="match status" value="2"/>
</dbReference>
<reference evidence="10 11" key="1">
    <citation type="journal article" date="2011" name="Stand. Genomic Sci.">
        <title>Complete genome sequence of the acetate-degrading sulfate reducer Desulfobacca acetoxidans type strain (ASRB2).</title>
        <authorList>
            <person name="Goker M."/>
            <person name="Teshima H."/>
            <person name="Lapidus A."/>
            <person name="Nolan M."/>
            <person name="Lucas S."/>
            <person name="Hammon N."/>
            <person name="Deshpande S."/>
            <person name="Cheng J.F."/>
            <person name="Tapia R."/>
            <person name="Han C."/>
            <person name="Goodwin L."/>
            <person name="Pitluck S."/>
            <person name="Huntemann M."/>
            <person name="Liolios K."/>
            <person name="Ivanova N."/>
            <person name="Pagani I."/>
            <person name="Mavromatis K."/>
            <person name="Ovchinikova G."/>
            <person name="Pati A."/>
            <person name="Chen A."/>
            <person name="Palaniappan K."/>
            <person name="Land M."/>
            <person name="Hauser L."/>
            <person name="Brambilla E.M."/>
            <person name="Rohde M."/>
            <person name="Spring S."/>
            <person name="Detter J.C."/>
            <person name="Woyke T."/>
            <person name="Bristow J."/>
            <person name="Eisen J.A."/>
            <person name="Markowitz V."/>
            <person name="Hugenholtz P."/>
            <person name="Kyrpides N.C."/>
            <person name="Klenk H.P."/>
        </authorList>
    </citation>
    <scope>NUCLEOTIDE SEQUENCE [LARGE SCALE GENOMIC DNA]</scope>
    <source>
        <strain evidence="11">ATCC 700848 / DSM 11109 / ASRB2</strain>
    </source>
</reference>
<dbReference type="NCBIfam" id="TIGR02135">
    <property type="entry name" value="phoU_full"/>
    <property type="match status" value="1"/>
</dbReference>
<comment type="subunit">
    <text evidence="3 8">Homodimer.</text>
</comment>
<dbReference type="GO" id="GO:0030643">
    <property type="term" value="P:intracellular phosphate ion homeostasis"/>
    <property type="evidence" value="ECO:0007669"/>
    <property type="project" value="InterPro"/>
</dbReference>
<proteinExistence type="inferred from homology"/>
<dbReference type="PIRSF" id="PIRSF003107">
    <property type="entry name" value="PhoU"/>
    <property type="match status" value="1"/>
</dbReference>
<dbReference type="OrthoDB" id="9814256at2"/>
<dbReference type="HOGENOM" id="CLU_078518_3_1_7"/>
<comment type="subcellular location">
    <subcellularLocation>
        <location evidence="1 8">Cytoplasm</location>
    </subcellularLocation>
</comment>
<feature type="domain" description="PhoU" evidence="9">
    <location>
        <begin position="21"/>
        <end position="108"/>
    </location>
</feature>
<dbReference type="SUPFAM" id="SSF109755">
    <property type="entry name" value="PhoU-like"/>
    <property type="match status" value="1"/>
</dbReference>
<name>F2NDV3_DESAR</name>
<comment type="function">
    <text evidence="7 8">Plays a role in the regulation of phosphate uptake.</text>
</comment>
<dbReference type="STRING" id="880072.Desac_2635"/>